<keyword evidence="4" id="KW-1185">Reference proteome</keyword>
<dbReference type="AlphaFoldDB" id="A0A5R9DWU2"/>
<protein>
    <recommendedName>
        <fullName evidence="2">Helix-turn-helix domain-containing protein</fullName>
    </recommendedName>
</protein>
<feature type="region of interest" description="Disordered" evidence="1">
    <location>
        <begin position="1"/>
        <end position="21"/>
    </location>
</feature>
<evidence type="ECO:0000313" key="3">
    <source>
        <dbReference type="EMBL" id="TLQ39342.1"/>
    </source>
</evidence>
<accession>A0A5R9DWU2</accession>
<sequence length="94" mass="10362">MPTAAYSSPSPAAREQAPVVKPGQRLTGDLAKAFSAYVVSLYVEPEPMAIRAICEKTGRSYGNIHRILSDAKVTMRNRGYQRPSGLEEHRDDVE</sequence>
<dbReference type="Proteomes" id="UP000305921">
    <property type="component" value="Unassembled WGS sequence"/>
</dbReference>
<proteinExistence type="predicted"/>
<gene>
    <name evidence="3" type="ORF">FEF34_38835</name>
</gene>
<evidence type="ECO:0000256" key="1">
    <source>
        <dbReference type="SAM" id="MobiDB-lite"/>
    </source>
</evidence>
<reference evidence="3 4" key="1">
    <citation type="submission" date="2019-05" db="EMBL/GenBank/DDBJ databases">
        <title>Streptomyces marianii sp. nov., a novel marine actinomycete from southern coast of India.</title>
        <authorList>
            <person name="Iniyan A.M."/>
            <person name="Wink J."/>
            <person name="Ramprasad E."/>
            <person name="Ramana C.V."/>
            <person name="Bunk B."/>
            <person name="Sproer C."/>
            <person name="Joseph F.-J.R.S."/>
            <person name="Vincent S.G.P."/>
        </authorList>
    </citation>
    <scope>NUCLEOTIDE SEQUENCE [LARGE SCALE GENOMIC DNA]</scope>
    <source>
        <strain evidence="3 4">ICN19</strain>
    </source>
</reference>
<comment type="caution">
    <text evidence="3">The sequence shown here is derived from an EMBL/GenBank/DDBJ whole genome shotgun (WGS) entry which is preliminary data.</text>
</comment>
<name>A0A5R9DWU2_9ACTN</name>
<evidence type="ECO:0000259" key="2">
    <source>
        <dbReference type="Pfam" id="PF19575"/>
    </source>
</evidence>
<dbReference type="Pfam" id="PF19575">
    <property type="entry name" value="HTH_58"/>
    <property type="match status" value="1"/>
</dbReference>
<dbReference type="RefSeq" id="WP_138058154.1">
    <property type="nucleotide sequence ID" value="NZ_VAWE01000002.1"/>
</dbReference>
<dbReference type="OrthoDB" id="3541261at2"/>
<dbReference type="EMBL" id="VAWE01000002">
    <property type="protein sequence ID" value="TLQ39342.1"/>
    <property type="molecule type" value="Genomic_DNA"/>
</dbReference>
<dbReference type="InterPro" id="IPR045745">
    <property type="entry name" value="HTH_58_Actinobacteria-type"/>
</dbReference>
<organism evidence="3 4">
    <name type="scientific">Streptomyces marianii</name>
    <dbReference type="NCBI Taxonomy" id="1817406"/>
    <lineage>
        <taxon>Bacteria</taxon>
        <taxon>Bacillati</taxon>
        <taxon>Actinomycetota</taxon>
        <taxon>Actinomycetes</taxon>
        <taxon>Kitasatosporales</taxon>
        <taxon>Streptomycetaceae</taxon>
        <taxon>Streptomyces</taxon>
    </lineage>
</organism>
<evidence type="ECO:0000313" key="4">
    <source>
        <dbReference type="Proteomes" id="UP000305921"/>
    </source>
</evidence>
<feature type="compositionally biased region" description="Low complexity" evidence="1">
    <location>
        <begin position="1"/>
        <end position="13"/>
    </location>
</feature>
<feature type="domain" description="Helix-turn-helix" evidence="2">
    <location>
        <begin position="21"/>
        <end position="80"/>
    </location>
</feature>